<organism evidence="2 3">
    <name type="scientific">Microbacterium azadirachtae</name>
    <dbReference type="NCBI Taxonomy" id="582680"/>
    <lineage>
        <taxon>Bacteria</taxon>
        <taxon>Bacillati</taxon>
        <taxon>Actinomycetota</taxon>
        <taxon>Actinomycetes</taxon>
        <taxon>Micrococcales</taxon>
        <taxon>Microbacteriaceae</taxon>
        <taxon>Microbacterium</taxon>
    </lineage>
</organism>
<dbReference type="InterPro" id="IPR011991">
    <property type="entry name" value="ArsR-like_HTH"/>
</dbReference>
<name>A0A0F0L1Q8_9MICO</name>
<proteinExistence type="predicted"/>
<dbReference type="RefSeq" id="WP_082072015.1">
    <property type="nucleotide sequence ID" value="NZ_JYIT01000058.1"/>
</dbReference>
<sequence>MASAGPVCGPISSYSRVRILHLVQSRPRRTIGELCEATSLHPNTVREHLQRLIEGGYVVQATEQRTTRGRPRVLYSAATGAPGATSPVAQQKAGAAARRGDLLRRMLQTDPSELGRRATYQLDALVEHLEESGFEPVIDEDRLTVELTPCPHAAARPEHRPVLCQVHLGLMQGVLAQAGGPLAARCVRSAARPEECTVELVRTGSGDADPCDPRLSTAEFDDRAGSANTGGVAHGLA</sequence>
<dbReference type="SUPFAM" id="SSF46785">
    <property type="entry name" value="Winged helix' DNA-binding domain"/>
    <property type="match status" value="1"/>
</dbReference>
<dbReference type="Gene3D" id="1.10.10.10">
    <property type="entry name" value="Winged helix-like DNA-binding domain superfamily/Winged helix DNA-binding domain"/>
    <property type="match status" value="1"/>
</dbReference>
<feature type="region of interest" description="Disordered" evidence="1">
    <location>
        <begin position="204"/>
        <end position="237"/>
    </location>
</feature>
<dbReference type="Pfam" id="PF13412">
    <property type="entry name" value="HTH_24"/>
    <property type="match status" value="1"/>
</dbReference>
<dbReference type="Proteomes" id="UP000033448">
    <property type="component" value="Unassembled WGS sequence"/>
</dbReference>
<evidence type="ECO:0000256" key="1">
    <source>
        <dbReference type="SAM" id="MobiDB-lite"/>
    </source>
</evidence>
<comment type="caution">
    <text evidence="2">The sequence shown here is derived from an EMBL/GenBank/DDBJ whole genome shotgun (WGS) entry which is preliminary data.</text>
</comment>
<dbReference type="PATRIC" id="fig|582680.7.peg.690"/>
<dbReference type="InterPro" id="IPR036390">
    <property type="entry name" value="WH_DNA-bd_sf"/>
</dbReference>
<gene>
    <name evidence="2" type="ORF">RL72_00667</name>
</gene>
<dbReference type="AlphaFoldDB" id="A0A0F0L1Q8"/>
<dbReference type="CDD" id="cd00090">
    <property type="entry name" value="HTH_ARSR"/>
    <property type="match status" value="1"/>
</dbReference>
<evidence type="ECO:0000313" key="3">
    <source>
        <dbReference type="Proteomes" id="UP000033448"/>
    </source>
</evidence>
<reference evidence="2 3" key="1">
    <citation type="submission" date="2015-02" db="EMBL/GenBank/DDBJ databases">
        <title>Draft genome sequences of ten Microbacterium spp. with emphasis on heavy metal contaminated environments.</title>
        <authorList>
            <person name="Corretto E."/>
        </authorList>
    </citation>
    <scope>NUCLEOTIDE SEQUENCE [LARGE SCALE GENOMIC DNA]</scope>
    <source>
        <strain evidence="2 3">DSM 23848</strain>
    </source>
</reference>
<accession>A0A0F0L1Q8</accession>
<dbReference type="InterPro" id="IPR036388">
    <property type="entry name" value="WH-like_DNA-bd_sf"/>
</dbReference>
<evidence type="ECO:0000313" key="2">
    <source>
        <dbReference type="EMBL" id="KJL27063.1"/>
    </source>
</evidence>
<dbReference type="EMBL" id="JYIT01000058">
    <property type="protein sequence ID" value="KJL27063.1"/>
    <property type="molecule type" value="Genomic_DNA"/>
</dbReference>
<dbReference type="GO" id="GO:0003700">
    <property type="term" value="F:DNA-binding transcription factor activity"/>
    <property type="evidence" value="ECO:0007669"/>
    <property type="project" value="InterPro"/>
</dbReference>
<keyword evidence="3" id="KW-1185">Reference proteome</keyword>
<dbReference type="OrthoDB" id="3399802at2"/>
<protein>
    <submittedName>
        <fullName evidence="2">IclR helix-turn-helix domain protein</fullName>
    </submittedName>
</protein>